<protein>
    <submittedName>
        <fullName evidence="2">Uncharacterized protein</fullName>
    </submittedName>
</protein>
<feature type="compositionally biased region" description="Low complexity" evidence="1">
    <location>
        <begin position="535"/>
        <end position="544"/>
    </location>
</feature>
<comment type="caution">
    <text evidence="2">The sequence shown here is derived from an EMBL/GenBank/DDBJ whole genome shotgun (WGS) entry which is preliminary data.</text>
</comment>
<feature type="compositionally biased region" description="Low complexity" evidence="1">
    <location>
        <begin position="325"/>
        <end position="351"/>
    </location>
</feature>
<feature type="region of interest" description="Disordered" evidence="1">
    <location>
        <begin position="129"/>
        <end position="218"/>
    </location>
</feature>
<name>A0A8H7LXZ3_9AGAM</name>
<feature type="region of interest" description="Disordered" evidence="1">
    <location>
        <begin position="466"/>
        <end position="657"/>
    </location>
</feature>
<proteinExistence type="predicted"/>
<evidence type="ECO:0000256" key="1">
    <source>
        <dbReference type="SAM" id="MobiDB-lite"/>
    </source>
</evidence>
<feature type="compositionally biased region" description="Basic and acidic residues" evidence="1">
    <location>
        <begin position="851"/>
        <end position="872"/>
    </location>
</feature>
<feature type="region of interest" description="Disordered" evidence="1">
    <location>
        <begin position="236"/>
        <end position="377"/>
    </location>
</feature>
<feature type="compositionally biased region" description="Basic residues" evidence="1">
    <location>
        <begin position="873"/>
        <end position="888"/>
    </location>
</feature>
<dbReference type="OrthoDB" id="3252072at2759"/>
<feature type="compositionally biased region" description="Basic residues" evidence="1">
    <location>
        <begin position="991"/>
        <end position="1003"/>
    </location>
</feature>
<feature type="compositionally biased region" description="Polar residues" evidence="1">
    <location>
        <begin position="65"/>
        <end position="78"/>
    </location>
</feature>
<feature type="region of interest" description="Disordered" evidence="1">
    <location>
        <begin position="1"/>
        <end position="99"/>
    </location>
</feature>
<dbReference type="EMBL" id="JACYCD010000045">
    <property type="protein sequence ID" value="KAF8711753.1"/>
    <property type="molecule type" value="Genomic_DNA"/>
</dbReference>
<feature type="compositionally biased region" description="Polar residues" evidence="1">
    <location>
        <begin position="481"/>
        <end position="490"/>
    </location>
</feature>
<feature type="region of interest" description="Disordered" evidence="1">
    <location>
        <begin position="951"/>
        <end position="1076"/>
    </location>
</feature>
<feature type="compositionally biased region" description="Low complexity" evidence="1">
    <location>
        <begin position="1033"/>
        <end position="1045"/>
    </location>
</feature>
<evidence type="ECO:0000313" key="2">
    <source>
        <dbReference type="EMBL" id="KAF8711753.1"/>
    </source>
</evidence>
<feature type="compositionally biased region" description="Low complexity" evidence="1">
    <location>
        <begin position="283"/>
        <end position="318"/>
    </location>
</feature>
<accession>A0A8H7LXZ3</accession>
<feature type="compositionally biased region" description="Low complexity" evidence="1">
    <location>
        <begin position="169"/>
        <end position="203"/>
    </location>
</feature>
<feature type="compositionally biased region" description="Basic and acidic residues" evidence="1">
    <location>
        <begin position="1347"/>
        <end position="1361"/>
    </location>
</feature>
<feature type="compositionally biased region" description="Low complexity" evidence="1">
    <location>
        <begin position="602"/>
        <end position="623"/>
    </location>
</feature>
<feature type="compositionally biased region" description="Polar residues" evidence="1">
    <location>
        <begin position="825"/>
        <end position="834"/>
    </location>
</feature>
<feature type="compositionally biased region" description="Low complexity" evidence="1">
    <location>
        <begin position="1121"/>
        <end position="1155"/>
    </location>
</feature>
<feature type="region of interest" description="Disordered" evidence="1">
    <location>
        <begin position="768"/>
        <end position="889"/>
    </location>
</feature>
<feature type="non-terminal residue" evidence="2">
    <location>
        <position position="1392"/>
    </location>
</feature>
<feature type="compositionally biased region" description="Low complexity" evidence="1">
    <location>
        <begin position="951"/>
        <end position="960"/>
    </location>
</feature>
<evidence type="ECO:0000313" key="3">
    <source>
        <dbReference type="Proteomes" id="UP000602905"/>
    </source>
</evidence>
<feature type="region of interest" description="Disordered" evidence="1">
    <location>
        <begin position="1098"/>
        <end position="1185"/>
    </location>
</feature>
<feature type="compositionally biased region" description="Basic and acidic residues" evidence="1">
    <location>
        <begin position="1306"/>
        <end position="1317"/>
    </location>
</feature>
<feature type="compositionally biased region" description="Basic and acidic residues" evidence="1">
    <location>
        <begin position="247"/>
        <end position="272"/>
    </location>
</feature>
<feature type="compositionally biased region" description="Acidic residues" evidence="1">
    <location>
        <begin position="1335"/>
        <end position="1346"/>
    </location>
</feature>
<feature type="compositionally biased region" description="Polar residues" evidence="1">
    <location>
        <begin position="792"/>
        <end position="816"/>
    </location>
</feature>
<feature type="region of interest" description="Disordered" evidence="1">
    <location>
        <begin position="1288"/>
        <end position="1317"/>
    </location>
</feature>
<sequence>MSRMLWSRRPSDGSVASTGGSSHGPRTRTTSGGGKGVISSVLVGLSKAKSKERLRNNGTPPMPPRSSNRQTVVSTGSGVSDLWPNEPTTPSSATDTKRSFHAVTIGGAGLTVGDDPFAREPLCLAKDSPAPSLSSFPNPPLRHPRTATGSPLLHPDPGPSRHLHPPVSPKSSTLLLSPRSSRPSSPNRSRSTSASSSLNPPSVGKSPRTPPPFISSVSPADMHAHAVAAEHPWGQDDMAIYDSGPDVDIRSRHFEPDSRHAHEVHRPDDVPSIRRGQSAHAVLASGSSSRSPRTPRLLHSASSSHLSSYSQSPPTNTLLPPPLLSPTSHHTGRAGSSAASGMSSMTALASGIVQRLEDESSSPTGSDRRRGPPKRPSKSLLRERCVLILFLPLFIQVPSQAIFASTGHCTPVEVQRLFASGPWYLCLPDYEPAFTPIPLSHRASRCRFMPSALTFAPLLRCASTSSLANHVQPPRRKESLNALQGSTSPASVALSFEPVPRSPSSLLESLPRSPESANRLLEPPLSPERAIRLLEPSAARSPESTSPPRPRTASSPSRPQTHTYSHTHAHTRSRPPTSPSRHRTFTSPSSPPARYGVPPSPGGFSPPSSFLFPHSPPASLFPHGSPPTHFATHPNSPPSSPPARLTFSSPAERLSEDTEDLDNYHFAIAPAIQEADAQSIGFSDFGYTLNEDEDVWSEDGMTFHHAGPLSNRRPPPSPTNLPFMAGNAGRKARHDLVYPSGVHTIPMSDLAKLRGLATLGEDIPVGKEEDAVVGRSNGDAVEGGVGGHSSIDLDTSSKEYTPSTQDETPTGSSPSPVNVLERIPSASTGTSWCSSIAPETVPPRTVSSRIEFSRHARTESHSDSELDLDSFRIKPKPRPTRHHHKQHVKSTQTAIAWRCGSGNHEKCCATRSLQEGHNTGQFKCCAERTPSGKVARCCASFNGMPCERARVSSTSSASVSDLKRQRSLHFPGLPSSIGASHGAPANSGGGKRSRGFFRPHTSHGKSTSSALMDDDLKAMIVQCKPSREDPGPTTTSSSSEATVTGAGMGTGTGTTLEGSGPVSIASPPMSPVAKQEFQTRPIISPSKLNDHLKETLEAVAPSSTPDPIKSPVLGPVRGRSDTTTTVRSATTTATTATTTTTGTGTGTDTSGSASVRSVLTNQSDDSPAPMKKLFPPRPRRNQNVSLPTMTTSTQAVSPPRRYVQSITPVIQPPGATRPAMPPPRSPISGFGLSSLSSGQPAFSIGALDGPSPGVSTGAGTGTGTGLPPPPRAVHGRTNAQPIVSFISSRSAPTHTLPPNVGLRHSSSRESYESSRTVRRERSIPLLREMSFLEFEEGVSEEDEEDLVESRQQEQEQQRAEWTRPTLHQTQSFLDLSSRQSGDTMRENMAMFS</sequence>
<reference evidence="2" key="1">
    <citation type="submission" date="2020-09" db="EMBL/GenBank/DDBJ databases">
        <title>Comparative genome analyses of four rice-infecting Rhizoctonia solani isolates reveal extensive enrichment of homogalacturonan modification genes.</title>
        <authorList>
            <person name="Lee D.-Y."/>
            <person name="Jeon J."/>
            <person name="Kim K.-T."/>
            <person name="Cheong K."/>
            <person name="Song H."/>
            <person name="Choi G."/>
            <person name="Ko J."/>
            <person name="Opiyo S.O."/>
            <person name="Zuo S."/>
            <person name="Madhav S."/>
            <person name="Lee Y.-H."/>
            <person name="Wang G.-L."/>
        </authorList>
    </citation>
    <scope>NUCLEOTIDE SEQUENCE</scope>
    <source>
        <strain evidence="2">AG1-IA WGL</strain>
    </source>
</reference>
<dbReference type="Proteomes" id="UP000602905">
    <property type="component" value="Unassembled WGS sequence"/>
</dbReference>
<gene>
    <name evidence="2" type="ORF">RHS03_01656</name>
</gene>
<feature type="region of interest" description="Disordered" evidence="1">
    <location>
        <begin position="1335"/>
        <end position="1370"/>
    </location>
</feature>
<organism evidence="2 3">
    <name type="scientific">Rhizoctonia solani</name>
    <dbReference type="NCBI Taxonomy" id="456999"/>
    <lineage>
        <taxon>Eukaryota</taxon>
        <taxon>Fungi</taxon>
        <taxon>Dikarya</taxon>
        <taxon>Basidiomycota</taxon>
        <taxon>Agaricomycotina</taxon>
        <taxon>Agaricomycetes</taxon>
        <taxon>Cantharellales</taxon>
        <taxon>Ceratobasidiaceae</taxon>
        <taxon>Rhizoctonia</taxon>
    </lineage>
</organism>
<feature type="compositionally biased region" description="Low complexity" evidence="1">
    <location>
        <begin position="497"/>
        <end position="516"/>
    </location>
</feature>